<proteinExistence type="predicted"/>
<dbReference type="RefSeq" id="XP_022511774.1">
    <property type="nucleotide sequence ID" value="XM_022655854.1"/>
</dbReference>
<dbReference type="GeneID" id="34601051"/>
<evidence type="ECO:0000313" key="3">
    <source>
        <dbReference type="Proteomes" id="UP000077002"/>
    </source>
</evidence>
<gene>
    <name evidence="2" type="ORF">AYO21_05887</name>
</gene>
<reference evidence="2 3" key="1">
    <citation type="submission" date="2016-03" db="EMBL/GenBank/DDBJ databases">
        <title>Draft genome sequence of the Fonsecaea monophora CBS 269.37.</title>
        <authorList>
            <person name="Bombassaro A."/>
            <person name="Vinicius W.A."/>
            <person name="De Hoog S."/>
            <person name="Sun J."/>
            <person name="Souza E.M."/>
            <person name="Raittz R.T."/>
            <person name="Costa F."/>
            <person name="Leao A.C."/>
            <person name="Tadra-Sfeir M.Z."/>
            <person name="Baura V."/>
            <person name="Balsanelli E."/>
            <person name="Pedrosa F.O."/>
            <person name="Moreno L.F."/>
            <person name="Steffens M.B."/>
            <person name="Xi L."/>
            <person name="Bocca A.L."/>
            <person name="Felipe M.S."/>
            <person name="Teixeira M."/>
            <person name="Telles Filho F.Q."/>
            <person name="Azevedo C.M."/>
            <person name="Gomes R."/>
            <person name="Vicente V.A."/>
        </authorList>
    </citation>
    <scope>NUCLEOTIDE SEQUENCE [LARGE SCALE GENOMIC DNA]</scope>
    <source>
        <strain evidence="2 3">CBS 269.37</strain>
    </source>
</reference>
<dbReference type="EMBL" id="LVKK01000039">
    <property type="protein sequence ID" value="OAG39822.1"/>
    <property type="molecule type" value="Genomic_DNA"/>
</dbReference>
<evidence type="ECO:0000256" key="1">
    <source>
        <dbReference type="SAM" id="SignalP"/>
    </source>
</evidence>
<dbReference type="Pfam" id="PF11913">
    <property type="entry name" value="DUF3431"/>
    <property type="match status" value="1"/>
</dbReference>
<keyword evidence="1" id="KW-0732">Signal</keyword>
<protein>
    <submittedName>
        <fullName evidence="2">Uncharacterized protein</fullName>
    </submittedName>
</protein>
<dbReference type="PANTHER" id="PTHR37490">
    <property type="entry name" value="EXPRESSED PROTEIN"/>
    <property type="match status" value="1"/>
</dbReference>
<dbReference type="AlphaFoldDB" id="A0A177F8R0"/>
<name>A0A177F8R0_9EURO</name>
<dbReference type="OrthoDB" id="426718at2759"/>
<feature type="signal peptide" evidence="1">
    <location>
        <begin position="1"/>
        <end position="28"/>
    </location>
</feature>
<organism evidence="2 3">
    <name type="scientific">Fonsecaea monophora</name>
    <dbReference type="NCBI Taxonomy" id="254056"/>
    <lineage>
        <taxon>Eukaryota</taxon>
        <taxon>Fungi</taxon>
        <taxon>Dikarya</taxon>
        <taxon>Ascomycota</taxon>
        <taxon>Pezizomycotina</taxon>
        <taxon>Eurotiomycetes</taxon>
        <taxon>Chaetothyriomycetidae</taxon>
        <taxon>Chaetothyriales</taxon>
        <taxon>Herpotrichiellaceae</taxon>
        <taxon>Fonsecaea</taxon>
    </lineage>
</organism>
<dbReference type="PANTHER" id="PTHR37490:SF3">
    <property type="entry name" value="DUF3431 DOMAIN CONTAINING PROTEIN"/>
    <property type="match status" value="1"/>
</dbReference>
<accession>A0A177F8R0</accession>
<comment type="caution">
    <text evidence="2">The sequence shown here is derived from an EMBL/GenBank/DDBJ whole genome shotgun (WGS) entry which is preliminary data.</text>
</comment>
<sequence length="392" mass="44345">MRLFRRPSLRSLVLVALVLTLIVTNTRSREAYLYRGQKGPLYDPARFSPGTAKPAGQNYTRVLVTTRLPGEDTSWLDRDLPDLPKKIYSIDATDSDSGSGNGPSATNRGSEEAVAYLSYIIDHYDALPDIVLFFRPAKKSRYNNVVLDADTGVTIKLLSDAHVMRQGYFNARCHLDPGCPDWLHVDQPVRKYDLVRKPAEPALTSALFHDLFGHDTPIPRALSQPCCAQFAVSGERIRQRSVDEYRHYRAWLKRTSDDSSSSRFSATILEYSWQYIFTGLFEFCPSPHRCLCDGYGVCFEGRERGLRRWLESFDAKEGLDAQLLALWTGADGGGRSDSDSDSDSNTFKDLKNRRGRLGRELDRARELAVRRGFDPRTRARECGRPWRAGDGF</sequence>
<feature type="chain" id="PRO_5008060950" evidence="1">
    <location>
        <begin position="29"/>
        <end position="392"/>
    </location>
</feature>
<dbReference type="InterPro" id="IPR021838">
    <property type="entry name" value="DUF3431"/>
</dbReference>
<keyword evidence="3" id="KW-1185">Reference proteome</keyword>
<evidence type="ECO:0000313" key="2">
    <source>
        <dbReference type="EMBL" id="OAG39822.1"/>
    </source>
</evidence>
<dbReference type="Proteomes" id="UP000077002">
    <property type="component" value="Unassembled WGS sequence"/>
</dbReference>